<feature type="transmembrane region" description="Helical" evidence="10">
    <location>
        <begin position="6"/>
        <end position="28"/>
    </location>
</feature>
<reference evidence="11" key="1">
    <citation type="submission" date="2018-07" db="EMBL/GenBank/DDBJ databases">
        <authorList>
            <person name="Quirk P.G."/>
            <person name="Krulwich T.A."/>
        </authorList>
    </citation>
    <scope>NUCLEOTIDE SEQUENCE</scope>
</reference>
<name>A0A336LH00_CULSO</name>
<protein>
    <submittedName>
        <fullName evidence="11">CSON011485 protein</fullName>
    </submittedName>
</protein>
<organism evidence="11">
    <name type="scientific">Culicoides sonorensis</name>
    <name type="common">Biting midge</name>
    <dbReference type="NCBI Taxonomy" id="179676"/>
    <lineage>
        <taxon>Eukaryota</taxon>
        <taxon>Metazoa</taxon>
        <taxon>Ecdysozoa</taxon>
        <taxon>Arthropoda</taxon>
        <taxon>Hexapoda</taxon>
        <taxon>Insecta</taxon>
        <taxon>Pterygota</taxon>
        <taxon>Neoptera</taxon>
        <taxon>Endopterygota</taxon>
        <taxon>Diptera</taxon>
        <taxon>Nematocera</taxon>
        <taxon>Chironomoidea</taxon>
        <taxon>Ceratopogonidae</taxon>
        <taxon>Ceratopogoninae</taxon>
        <taxon>Culicoides</taxon>
        <taxon>Monoculicoides</taxon>
    </lineage>
</organism>
<evidence type="ECO:0000256" key="9">
    <source>
        <dbReference type="ARBA" id="ARBA00023136"/>
    </source>
</evidence>
<keyword evidence="5 10" id="KW-0812">Transmembrane</keyword>
<dbReference type="GO" id="GO:0005789">
    <property type="term" value="C:endoplasmic reticulum membrane"/>
    <property type="evidence" value="ECO:0007669"/>
    <property type="project" value="UniProtKB-SubCell"/>
</dbReference>
<evidence type="ECO:0000256" key="6">
    <source>
        <dbReference type="ARBA" id="ARBA00022824"/>
    </source>
</evidence>
<dbReference type="InterPro" id="IPR036330">
    <property type="entry name" value="Ost4p_sf"/>
</dbReference>
<keyword evidence="6" id="KW-0256">Endoplasmic reticulum</keyword>
<sequence>MISDVHLAVFSNILGVVLFLLVVAYHYVTANSLGRTMGVNRTKKYYSKLLRLTLRPTSRTRGITRKGSEISFVVRYRISSNSPSGGIKLMECSVSNLLSLTH</sequence>
<comment type="subcellular location">
    <subcellularLocation>
        <location evidence="2">Endoplasmic reticulum membrane</location>
        <topology evidence="2">Single-pass type III membrane protein</topology>
    </subcellularLocation>
</comment>
<evidence type="ECO:0000256" key="10">
    <source>
        <dbReference type="SAM" id="Phobius"/>
    </source>
</evidence>
<dbReference type="AlphaFoldDB" id="A0A336LH00"/>
<evidence type="ECO:0000256" key="2">
    <source>
        <dbReference type="ARBA" id="ARBA00004643"/>
    </source>
</evidence>
<keyword evidence="9 10" id="KW-0472">Membrane</keyword>
<evidence type="ECO:0000256" key="5">
    <source>
        <dbReference type="ARBA" id="ARBA00022692"/>
    </source>
</evidence>
<dbReference type="EMBL" id="UFQT01000004">
    <property type="protein sequence ID" value="SSX17264.1"/>
    <property type="molecule type" value="Genomic_DNA"/>
</dbReference>
<evidence type="ECO:0000256" key="1">
    <source>
        <dbReference type="ARBA" id="ARBA00002791"/>
    </source>
</evidence>
<dbReference type="InterPro" id="IPR018943">
    <property type="entry name" value="Oligosaccaryltransferase"/>
</dbReference>
<evidence type="ECO:0000313" key="11">
    <source>
        <dbReference type="EMBL" id="SSX17264.1"/>
    </source>
</evidence>
<keyword evidence="7" id="KW-0735">Signal-anchor</keyword>
<comment type="function">
    <text evidence="1">Subunit of the oligosaccharyl transferase (OST) complex that catalyzes the initial transfer of a defined glycan (Glc(3)Man(9)GlcNAc(2) in eukaryotes) from the lipid carrier dolichol-pyrophosphate to an asparagine residue within an Asn-X-Ser/Thr consensus motif in nascent polypeptide chains, the first step in protein N-glycosylation. N-glycosylation occurs cotranslationally and the complex associates with the Sec61 complex at the channel-forming translocon complex that mediates protein translocation across the endoplasmic reticulum (ER). All subunits are required for a maximal enzyme activity.</text>
</comment>
<evidence type="ECO:0000256" key="8">
    <source>
        <dbReference type="ARBA" id="ARBA00022989"/>
    </source>
</evidence>
<comment type="similarity">
    <text evidence="3">Belongs to the OST4 family.</text>
</comment>
<evidence type="ECO:0000256" key="4">
    <source>
        <dbReference type="ARBA" id="ARBA00011157"/>
    </source>
</evidence>
<evidence type="ECO:0000256" key="7">
    <source>
        <dbReference type="ARBA" id="ARBA00022968"/>
    </source>
</evidence>
<evidence type="ECO:0000256" key="3">
    <source>
        <dbReference type="ARBA" id="ARBA00007685"/>
    </source>
</evidence>
<gene>
    <name evidence="11" type="primary">CSON011485</name>
</gene>
<proteinExistence type="inferred from homology"/>
<accession>A0A336LH00</accession>
<dbReference type="SUPFAM" id="SSF103464">
    <property type="entry name" value="Oligosaccharyltransferase subunit ost4p"/>
    <property type="match status" value="1"/>
</dbReference>
<keyword evidence="8 10" id="KW-1133">Transmembrane helix</keyword>
<dbReference type="VEuPathDB" id="VectorBase:CSON011485"/>
<comment type="subunit">
    <text evidence="4">Component of the oligosaccharyltransferase (OST) complex.</text>
</comment>
<dbReference type="Pfam" id="PF10215">
    <property type="entry name" value="Ost4"/>
    <property type="match status" value="1"/>
</dbReference>